<dbReference type="AlphaFoldDB" id="A0A4C1YDV1"/>
<proteinExistence type="predicted"/>
<dbReference type="Proteomes" id="UP000299102">
    <property type="component" value="Unassembled WGS sequence"/>
</dbReference>
<keyword evidence="2" id="KW-1185">Reference proteome</keyword>
<evidence type="ECO:0000313" key="2">
    <source>
        <dbReference type="Proteomes" id="UP000299102"/>
    </source>
</evidence>
<name>A0A4C1YDV1_EUMVA</name>
<dbReference type="EMBL" id="BGZK01001177">
    <property type="protein sequence ID" value="GBP73523.1"/>
    <property type="molecule type" value="Genomic_DNA"/>
</dbReference>
<gene>
    <name evidence="1" type="ORF">EVAR_89183_1</name>
</gene>
<accession>A0A4C1YDV1</accession>
<evidence type="ECO:0000313" key="1">
    <source>
        <dbReference type="EMBL" id="GBP73523.1"/>
    </source>
</evidence>
<comment type="caution">
    <text evidence="1">The sequence shown here is derived from an EMBL/GenBank/DDBJ whole genome shotgun (WGS) entry which is preliminary data.</text>
</comment>
<sequence length="82" mass="9319">MIRIESGTEIENGTGVENECRIGTRLKSVTGIGMKRKIEIKLASADTKDEKINSMSMLTKLRTLTIWASYPQERTEQRCWAN</sequence>
<protein>
    <submittedName>
        <fullName evidence="1">Uncharacterized protein</fullName>
    </submittedName>
</protein>
<reference evidence="1 2" key="1">
    <citation type="journal article" date="2019" name="Commun. Biol.">
        <title>The bagworm genome reveals a unique fibroin gene that provides high tensile strength.</title>
        <authorList>
            <person name="Kono N."/>
            <person name="Nakamura H."/>
            <person name="Ohtoshi R."/>
            <person name="Tomita M."/>
            <person name="Numata K."/>
            <person name="Arakawa K."/>
        </authorList>
    </citation>
    <scope>NUCLEOTIDE SEQUENCE [LARGE SCALE GENOMIC DNA]</scope>
</reference>
<organism evidence="1 2">
    <name type="scientific">Eumeta variegata</name>
    <name type="common">Bagworm moth</name>
    <name type="synonym">Eumeta japonica</name>
    <dbReference type="NCBI Taxonomy" id="151549"/>
    <lineage>
        <taxon>Eukaryota</taxon>
        <taxon>Metazoa</taxon>
        <taxon>Ecdysozoa</taxon>
        <taxon>Arthropoda</taxon>
        <taxon>Hexapoda</taxon>
        <taxon>Insecta</taxon>
        <taxon>Pterygota</taxon>
        <taxon>Neoptera</taxon>
        <taxon>Endopterygota</taxon>
        <taxon>Lepidoptera</taxon>
        <taxon>Glossata</taxon>
        <taxon>Ditrysia</taxon>
        <taxon>Tineoidea</taxon>
        <taxon>Psychidae</taxon>
        <taxon>Oiketicinae</taxon>
        <taxon>Eumeta</taxon>
    </lineage>
</organism>